<dbReference type="InterPro" id="IPR006457">
    <property type="entry name" value="S_layer-rel_Mac"/>
</dbReference>
<feature type="transmembrane region" description="Helical" evidence="1">
    <location>
        <begin position="254"/>
        <end position="271"/>
    </location>
</feature>
<name>A0A062V6X3_9EURY</name>
<dbReference type="RefSeq" id="WP_052368976.1">
    <property type="nucleotide sequence ID" value="NZ_JMIY01000007.1"/>
</dbReference>
<dbReference type="AlphaFoldDB" id="A0A062V6X3"/>
<dbReference type="Gene3D" id="2.60.98.40">
    <property type="match status" value="1"/>
</dbReference>
<dbReference type="Pfam" id="PF07752">
    <property type="entry name" value="S-layer"/>
    <property type="match status" value="1"/>
</dbReference>
<evidence type="ECO:0000259" key="4">
    <source>
        <dbReference type="Pfam" id="PF07760"/>
    </source>
</evidence>
<feature type="transmembrane region" description="Helical" evidence="1">
    <location>
        <begin position="101"/>
        <end position="122"/>
    </location>
</feature>
<feature type="transmembrane region" description="Helical" evidence="1">
    <location>
        <begin position="224"/>
        <end position="242"/>
    </location>
</feature>
<comment type="caution">
    <text evidence="5">The sequence shown here is derived from an EMBL/GenBank/DDBJ whole genome shotgun (WGS) entry which is preliminary data.</text>
</comment>
<dbReference type="Gene3D" id="2.60.40.4190">
    <property type="match status" value="1"/>
</dbReference>
<evidence type="ECO:0000313" key="5">
    <source>
        <dbReference type="EMBL" id="KCZ71155.1"/>
    </source>
</evidence>
<keyword evidence="6" id="KW-1185">Reference proteome</keyword>
<feature type="transmembrane region" description="Helical" evidence="1">
    <location>
        <begin position="134"/>
        <end position="154"/>
    </location>
</feature>
<feature type="transmembrane region" description="Helical" evidence="1">
    <location>
        <begin position="314"/>
        <end position="332"/>
    </location>
</feature>
<feature type="domain" description="VanZ-like" evidence="2">
    <location>
        <begin position="9"/>
        <end position="148"/>
    </location>
</feature>
<dbReference type="EMBL" id="JMIY01000007">
    <property type="protein sequence ID" value="KCZ71155.1"/>
    <property type="molecule type" value="Genomic_DNA"/>
</dbReference>
<gene>
    <name evidence="5" type="ORF">ANME2D_03187</name>
</gene>
<sequence>MNNRSRVLILLTIFYALLIFYPSSGSSPDSLIAILDFLENLENTLELESIEYPYLGFLLYPLSLLTGNFDKVQHIVIYAGFGFLLYFTLRNSSNPALRDHAFIFAVIIGTVYGAIDEFYQVFVPGRTASIWDLLADSIGLSIAQVVIFIGNKLLISSKRIRASTDLGLTAVLIILSILFISFPPFNQTPLRVILAPLFLLFLPGYLLISVMFPKHGELSPIERFTFSIGLSIAIFVFDGFALNYTPWGFRPKSIVISLSTIMGLLLVAAYLQRLRFKEEGYGLSFKDITSFYHTIRSKETKIIPEYDPALEKTLIKAMIIAILLVSAMLIYAKVTTREPEKFTALYILGADGKAENYTAEIRIGDTVTIPVGVENYEYAPVNYTLRVQLGGRTLKEYYIALGHEDKWLNNVTFVPQLVPSIAFAGGNRSKLEFLLLKDNQPYRSVHLLVNTRLDSVRFAELPDIINGNMASDDGWVFLGSPDITGNYNAINSSLRAYEINFAAKDAESYGIIYQNLTTSGNARAILSFDVRDSGYSNSPDYIFKQALINNRVIWESRIGDKNSSWEQVEIPVLLSGNNTVVFRVYNRYNTDYNVTVWWSNVQLKPYADGNKVESIARRVHEFKFDVRGAPLKLEKSIIIDGFNFPGFYYDINRNRSYEILRLEVSDNNLVDTGNATYTARVRGSELYIMGSRYRMIDDDPANLSEILETYPDKTLTSGKAWNFGNTYSLAVRMISPGGDSAMLELRKDGSILDSKLVGKKEIYEYRMKIEESYVTIFTAKVNNIRDDNVYLTSIVIYSDIITTLRPGTVIGDFEVANISSDRITLKNSYPIKLKDGAVILNGIMGLSIQGDTLYPYAADVRLRGTPQYINHGGWMNITGFNYPGFHLENGTSYEELSMYFSDNGLVEAGQAVYRSIRHSGLLSFLGGTYELVNQNKPGHISSVTTSRKIILHDDKVQELGDGFMITFNRANDSNGDIILYIRKAMTKEQKRLIESASESPLPDSYSSSMRDLYYEMYTGRKNNLRKSNILNIGDSFEYWIEYREDEKYRAITGELQAINSSSIELDIREYSAPFEITPGRSFGEFEVESVTSDAITLRNIKDLRFIQGDEIAILDGTLKIKTSSNEYLAYPVN</sequence>
<evidence type="ECO:0000259" key="3">
    <source>
        <dbReference type="Pfam" id="PF07752"/>
    </source>
</evidence>
<keyword evidence="1" id="KW-0472">Membrane</keyword>
<dbReference type="PANTHER" id="PTHR28008:SF1">
    <property type="entry name" value="DOMAIN PROTEIN, PUTATIVE (AFU_ORTHOLOGUE AFUA_3G10980)-RELATED"/>
    <property type="match status" value="1"/>
</dbReference>
<proteinExistence type="predicted"/>
<organism evidence="5 6">
    <name type="scientific">Candidatus Methanoperedens nitratireducens</name>
    <dbReference type="NCBI Taxonomy" id="1392998"/>
    <lineage>
        <taxon>Archaea</taxon>
        <taxon>Methanobacteriati</taxon>
        <taxon>Methanobacteriota</taxon>
        <taxon>Stenosarchaea group</taxon>
        <taxon>Methanomicrobia</taxon>
        <taxon>Methanosarcinales</taxon>
        <taxon>ANME-2 cluster</taxon>
        <taxon>Candidatus Methanoperedentaceae</taxon>
        <taxon>Candidatus Methanoperedens</taxon>
    </lineage>
</organism>
<dbReference type="Pfam" id="PF07760">
    <property type="entry name" value="DUF1616"/>
    <property type="match status" value="1"/>
</dbReference>
<evidence type="ECO:0000313" key="6">
    <source>
        <dbReference type="Proteomes" id="UP000027153"/>
    </source>
</evidence>
<feature type="transmembrane region" description="Helical" evidence="1">
    <location>
        <begin position="166"/>
        <end position="186"/>
    </location>
</feature>
<dbReference type="Gene3D" id="2.60.120.260">
    <property type="entry name" value="Galactose-binding domain-like"/>
    <property type="match status" value="1"/>
</dbReference>
<feature type="transmembrane region" description="Helical" evidence="1">
    <location>
        <begin position="72"/>
        <end position="89"/>
    </location>
</feature>
<feature type="domain" description="S-layer family duplication" evidence="3">
    <location>
        <begin position="636"/>
        <end position="839"/>
    </location>
</feature>
<feature type="domain" description="DUF1616" evidence="4">
    <location>
        <begin position="171"/>
        <end position="450"/>
    </location>
</feature>
<dbReference type="PANTHER" id="PTHR28008">
    <property type="entry name" value="DOMAIN PROTEIN, PUTATIVE (AFU_ORTHOLOGUE AFUA_3G10980)-RELATED"/>
    <property type="match status" value="1"/>
</dbReference>
<dbReference type="InterPro" id="IPR011674">
    <property type="entry name" value="DUF1616"/>
</dbReference>
<dbReference type="Proteomes" id="UP000027153">
    <property type="component" value="Unassembled WGS sequence"/>
</dbReference>
<evidence type="ECO:0000259" key="2">
    <source>
        <dbReference type="Pfam" id="PF04892"/>
    </source>
</evidence>
<evidence type="ECO:0000256" key="1">
    <source>
        <dbReference type="SAM" id="Phobius"/>
    </source>
</evidence>
<dbReference type="OrthoDB" id="82282at2157"/>
<keyword evidence="1" id="KW-1133">Transmembrane helix</keyword>
<reference evidence="5 6" key="1">
    <citation type="journal article" date="2013" name="Nature">
        <title>Anaerobic oxidation of methane coupled to nitrate reduction in a novel archaeal lineage.</title>
        <authorList>
            <person name="Haroon M.F."/>
            <person name="Hu S."/>
            <person name="Shi Y."/>
            <person name="Imelfort M."/>
            <person name="Keller J."/>
            <person name="Hugenholtz P."/>
            <person name="Yuan Z."/>
            <person name="Tyson G.W."/>
        </authorList>
    </citation>
    <scope>NUCLEOTIDE SEQUENCE [LARGE SCALE GENOMIC DNA]</scope>
    <source>
        <strain evidence="5 6">ANME-2d</strain>
    </source>
</reference>
<dbReference type="InterPro" id="IPR006976">
    <property type="entry name" value="VanZ-like"/>
</dbReference>
<feature type="transmembrane region" description="Helical" evidence="1">
    <location>
        <begin position="192"/>
        <end position="212"/>
    </location>
</feature>
<protein>
    <submittedName>
        <fullName evidence="5">Putative membrane protein</fullName>
    </submittedName>
</protein>
<dbReference type="NCBIfam" id="NF037970">
    <property type="entry name" value="vanZ_1"/>
    <property type="match status" value="1"/>
</dbReference>
<dbReference type="Pfam" id="PF04892">
    <property type="entry name" value="VanZ"/>
    <property type="match status" value="1"/>
</dbReference>
<keyword evidence="1" id="KW-0812">Transmembrane</keyword>
<accession>A0A062V6X3</accession>